<evidence type="ECO:0000259" key="2">
    <source>
        <dbReference type="Pfam" id="PF00903"/>
    </source>
</evidence>
<dbReference type="Proteomes" id="UP000276282">
    <property type="component" value="Unassembled WGS sequence"/>
</dbReference>
<protein>
    <recommendedName>
        <fullName evidence="2">Glyoxalase/fosfomycin resistance/dioxygenase domain-containing protein</fullName>
    </recommendedName>
</protein>
<reference evidence="3 4" key="1">
    <citation type="submission" date="2018-10" db="EMBL/GenBank/DDBJ databases">
        <title>Genomic Encyclopedia of Archaeal and Bacterial Type Strains, Phase II (KMG-II): from individual species to whole genera.</title>
        <authorList>
            <person name="Goeker M."/>
        </authorList>
    </citation>
    <scope>NUCLEOTIDE SEQUENCE [LARGE SCALE GENOMIC DNA]</scope>
    <source>
        <strain evidence="3 4">DSM 19839</strain>
    </source>
</reference>
<dbReference type="GO" id="GO:0046677">
    <property type="term" value="P:response to antibiotic"/>
    <property type="evidence" value="ECO:0007669"/>
    <property type="project" value="UniProtKB-KW"/>
</dbReference>
<evidence type="ECO:0000256" key="1">
    <source>
        <dbReference type="ARBA" id="ARBA00023251"/>
    </source>
</evidence>
<evidence type="ECO:0000313" key="3">
    <source>
        <dbReference type="EMBL" id="RKS42780.1"/>
    </source>
</evidence>
<keyword evidence="1" id="KW-0046">Antibiotic resistance</keyword>
<proteinExistence type="predicted"/>
<feature type="domain" description="Glyoxalase/fosfomycin resistance/dioxygenase" evidence="2">
    <location>
        <begin position="18"/>
        <end position="112"/>
    </location>
</feature>
<dbReference type="Pfam" id="PF00903">
    <property type="entry name" value="Glyoxalase"/>
    <property type="match status" value="1"/>
</dbReference>
<sequence>MLTDISPKLPMRSKHITKEYYLKLGFEEFGIADYDGYLMMQKDKVQLHFFEFKELDPKQNYGQVYLRTDNIVQLYKSIQEKKIPVHPAGKLELKYWGQKEFALLDPDNNLLTFGQSI</sequence>
<evidence type="ECO:0000313" key="4">
    <source>
        <dbReference type="Proteomes" id="UP000276282"/>
    </source>
</evidence>
<dbReference type="AlphaFoldDB" id="A0A495NYZ3"/>
<organism evidence="3 4">
    <name type="scientific">Gillisia mitskevichiae</name>
    <dbReference type="NCBI Taxonomy" id="270921"/>
    <lineage>
        <taxon>Bacteria</taxon>
        <taxon>Pseudomonadati</taxon>
        <taxon>Bacteroidota</taxon>
        <taxon>Flavobacteriia</taxon>
        <taxon>Flavobacteriales</taxon>
        <taxon>Flavobacteriaceae</taxon>
        <taxon>Gillisia</taxon>
    </lineage>
</organism>
<keyword evidence="4" id="KW-1185">Reference proteome</keyword>
<name>A0A495NYZ3_9FLAO</name>
<comment type="caution">
    <text evidence="3">The sequence shown here is derived from an EMBL/GenBank/DDBJ whole genome shotgun (WGS) entry which is preliminary data.</text>
</comment>
<dbReference type="EMBL" id="RBLG01000006">
    <property type="protein sequence ID" value="RKS42780.1"/>
    <property type="molecule type" value="Genomic_DNA"/>
</dbReference>
<dbReference type="CDD" id="cd08349">
    <property type="entry name" value="BLMA_like"/>
    <property type="match status" value="1"/>
</dbReference>
<dbReference type="Gene3D" id="3.10.180.10">
    <property type="entry name" value="2,3-Dihydroxybiphenyl 1,2-Dioxygenase, domain 1"/>
    <property type="match status" value="1"/>
</dbReference>
<dbReference type="RefSeq" id="WP_121346854.1">
    <property type="nucleotide sequence ID" value="NZ_RBLG01000006.1"/>
</dbReference>
<dbReference type="OrthoDB" id="66829at2"/>
<dbReference type="InterPro" id="IPR029068">
    <property type="entry name" value="Glyas_Bleomycin-R_OHBP_Dase"/>
</dbReference>
<dbReference type="SUPFAM" id="SSF54593">
    <property type="entry name" value="Glyoxalase/Bleomycin resistance protein/Dihydroxybiphenyl dioxygenase"/>
    <property type="match status" value="1"/>
</dbReference>
<dbReference type="InterPro" id="IPR004360">
    <property type="entry name" value="Glyas_Fos-R_dOase_dom"/>
</dbReference>
<gene>
    <name evidence="3" type="ORF">BC962_3067</name>
</gene>
<dbReference type="InterPro" id="IPR000335">
    <property type="entry name" value="Bleomycin-R"/>
</dbReference>
<accession>A0A495NYZ3</accession>